<dbReference type="STRING" id="981085.W9RS24"/>
<feature type="region of interest" description="Disordered" evidence="1">
    <location>
        <begin position="1"/>
        <end position="33"/>
    </location>
</feature>
<organism evidence="2 3">
    <name type="scientific">Morus notabilis</name>
    <dbReference type="NCBI Taxonomy" id="981085"/>
    <lineage>
        <taxon>Eukaryota</taxon>
        <taxon>Viridiplantae</taxon>
        <taxon>Streptophyta</taxon>
        <taxon>Embryophyta</taxon>
        <taxon>Tracheophyta</taxon>
        <taxon>Spermatophyta</taxon>
        <taxon>Magnoliopsida</taxon>
        <taxon>eudicotyledons</taxon>
        <taxon>Gunneridae</taxon>
        <taxon>Pentapetalae</taxon>
        <taxon>rosids</taxon>
        <taxon>fabids</taxon>
        <taxon>Rosales</taxon>
        <taxon>Moraceae</taxon>
        <taxon>Moreae</taxon>
        <taxon>Morus</taxon>
    </lineage>
</organism>
<dbReference type="InterPro" id="IPR039319">
    <property type="entry name" value="ELF3-like"/>
</dbReference>
<dbReference type="PANTHER" id="PTHR34281:SF2">
    <property type="entry name" value="PROTEIN EARLY FLOWERING 3"/>
    <property type="match status" value="1"/>
</dbReference>
<gene>
    <name evidence="2" type="ORF">L484_019540</name>
</gene>
<feature type="compositionally biased region" description="Basic and acidic residues" evidence="1">
    <location>
        <begin position="301"/>
        <end position="310"/>
    </location>
</feature>
<feature type="compositionally biased region" description="Basic and acidic residues" evidence="1">
    <location>
        <begin position="1"/>
        <end position="10"/>
    </location>
</feature>
<feature type="compositionally biased region" description="Basic and acidic residues" evidence="1">
    <location>
        <begin position="260"/>
        <end position="286"/>
    </location>
</feature>
<protein>
    <recommendedName>
        <fullName evidence="4">Protein EARLY FLOWERING 3</fullName>
    </recommendedName>
</protein>
<keyword evidence="3" id="KW-1185">Reference proteome</keyword>
<dbReference type="PANTHER" id="PTHR34281">
    <property type="entry name" value="PROTEIN EARLY FLOWERING 3"/>
    <property type="match status" value="1"/>
</dbReference>
<sequence length="727" mass="78724">MSRGKDEEKIVGPMFPRLHVNDADKGGPRAPPRNKMALYEQLSIPSQRGNSASGVVPLNPNFSANMVPSATSSQASGVERYLVYPRHLPPSTPTHWSEKFQARHSDVLLYGNAPEAQLEQREKVERNEDFIVPVFVQARVNQSHDRSQNSIGRETFASISSTRSGQPVEQQSISTKEPKHNNFTAVSKRQDVKSESNENMTTCGESARGCVISATDTSSRENTDGLLKEAKATSNQHRGGHVGSNLSRLHDGEACLHQDSRTNRQLDSAKRGDDIVDSTRDIERENASQPRSESCCEEDNSGPKEPETDSKYNSNSNRTCISSQIENVNKGDDLSETSMVDSISGVDISSDDVVGVIGQKHFWKARKAITIQQRVFAVQVFELHRLIKVQRLIAGSPHLMLEDGAFLGKSSLKGSPVMKLPPEYCIKSPPRVSNCKDDSKKPNHKMECSAENAVGKTSLSSVQSGSQSLNYGPYMGNPQPVVAMTDNKMGPWSPGPQWLVPVMSPTEGLVYKPYSGPGLMGTSCGGYGPFGSAPGTGNFVSSSYGISASHPQGFGVHPGTSPVCHTYFHPYGMPVINPATSGSTVEQANPFVRPDPQSQTGPALGGGVNLSMEQQSFCHVPTQKNGSVSQATKLQASERNDLHGSTGSSPGERANGVGILHNAEERDPLPLLFPMAPVVPEGATDSQDANQPTRVIKVVPHNPRSATESAARIFRFIQEERKQYDSV</sequence>
<evidence type="ECO:0000256" key="1">
    <source>
        <dbReference type="SAM" id="MobiDB-lite"/>
    </source>
</evidence>
<feature type="region of interest" description="Disordered" evidence="1">
    <location>
        <begin position="260"/>
        <end position="318"/>
    </location>
</feature>
<evidence type="ECO:0008006" key="4">
    <source>
        <dbReference type="Google" id="ProtNLM"/>
    </source>
</evidence>
<dbReference type="eggNOG" id="ENOG502QSB6">
    <property type="taxonomic scope" value="Eukaryota"/>
</dbReference>
<dbReference type="GO" id="GO:2000028">
    <property type="term" value="P:regulation of photoperiodism, flowering"/>
    <property type="evidence" value="ECO:0007669"/>
    <property type="project" value="InterPro"/>
</dbReference>
<dbReference type="EMBL" id="KE344557">
    <property type="protein sequence ID" value="EXB66902.1"/>
    <property type="molecule type" value="Genomic_DNA"/>
</dbReference>
<feature type="region of interest" description="Disordered" evidence="1">
    <location>
        <begin position="142"/>
        <end position="204"/>
    </location>
</feature>
<feature type="compositionally biased region" description="Polar residues" evidence="1">
    <location>
        <begin position="148"/>
        <end position="187"/>
    </location>
</feature>
<dbReference type="OrthoDB" id="1939092at2759"/>
<proteinExistence type="predicted"/>
<feature type="region of interest" description="Disordered" evidence="1">
    <location>
        <begin position="230"/>
        <end position="249"/>
    </location>
</feature>
<name>W9RS24_9ROSA</name>
<evidence type="ECO:0000313" key="2">
    <source>
        <dbReference type="EMBL" id="EXB66902.1"/>
    </source>
</evidence>
<reference evidence="3" key="1">
    <citation type="submission" date="2013-01" db="EMBL/GenBank/DDBJ databases">
        <title>Draft Genome Sequence of a Mulberry Tree, Morus notabilis C.K. Schneid.</title>
        <authorList>
            <person name="He N."/>
            <person name="Zhao S."/>
        </authorList>
    </citation>
    <scope>NUCLEOTIDE SEQUENCE</scope>
</reference>
<dbReference type="KEGG" id="mnt:21402479"/>
<dbReference type="Proteomes" id="UP000030645">
    <property type="component" value="Unassembled WGS sequence"/>
</dbReference>
<evidence type="ECO:0000313" key="3">
    <source>
        <dbReference type="Proteomes" id="UP000030645"/>
    </source>
</evidence>
<accession>W9RS24</accession>
<dbReference type="AlphaFoldDB" id="W9RS24"/>